<comment type="caution">
    <text evidence="2">The sequence shown here is derived from an EMBL/GenBank/DDBJ whole genome shotgun (WGS) entry which is preliminary data.</text>
</comment>
<organism evidence="2 3">
    <name type="scientific">Thelonectria olida</name>
    <dbReference type="NCBI Taxonomy" id="1576542"/>
    <lineage>
        <taxon>Eukaryota</taxon>
        <taxon>Fungi</taxon>
        <taxon>Dikarya</taxon>
        <taxon>Ascomycota</taxon>
        <taxon>Pezizomycotina</taxon>
        <taxon>Sordariomycetes</taxon>
        <taxon>Hypocreomycetidae</taxon>
        <taxon>Hypocreales</taxon>
        <taxon>Nectriaceae</taxon>
        <taxon>Thelonectria</taxon>
    </lineage>
</organism>
<feature type="compositionally biased region" description="Low complexity" evidence="1">
    <location>
        <begin position="151"/>
        <end position="162"/>
    </location>
</feature>
<evidence type="ECO:0000256" key="1">
    <source>
        <dbReference type="SAM" id="MobiDB-lite"/>
    </source>
</evidence>
<dbReference type="Proteomes" id="UP000777438">
    <property type="component" value="Unassembled WGS sequence"/>
</dbReference>
<gene>
    <name evidence="2" type="ORF">B0T10DRAFT_534355</name>
</gene>
<accession>A0A9P8VND3</accession>
<proteinExistence type="predicted"/>
<sequence>MEIPYLRLIVFAKIKEVYNKACYFTRQYCNFSIRITLGIEASNNNIKSYLFNIKERDFIHAYTKDKVLTFYNYIGLSLEYLGKLRIVILVKALGLIIKQYRLVRKVILIGKNPNPSPLGAYNNNYSIVTFLHGRPKNTTQAMLVRLAIKASSQPGGPTSSQPDRTSGRKRGQLPGSRNKLILARLT</sequence>
<evidence type="ECO:0000313" key="3">
    <source>
        <dbReference type="Proteomes" id="UP000777438"/>
    </source>
</evidence>
<evidence type="ECO:0000313" key="2">
    <source>
        <dbReference type="EMBL" id="KAH6866208.1"/>
    </source>
</evidence>
<feature type="region of interest" description="Disordered" evidence="1">
    <location>
        <begin position="150"/>
        <end position="174"/>
    </location>
</feature>
<protein>
    <submittedName>
        <fullName evidence="2">Uncharacterized protein</fullName>
    </submittedName>
</protein>
<name>A0A9P8VND3_9HYPO</name>
<reference evidence="2 3" key="1">
    <citation type="journal article" date="2021" name="Nat. Commun.">
        <title>Genetic determinants of endophytism in the Arabidopsis root mycobiome.</title>
        <authorList>
            <person name="Mesny F."/>
            <person name="Miyauchi S."/>
            <person name="Thiergart T."/>
            <person name="Pickel B."/>
            <person name="Atanasova L."/>
            <person name="Karlsson M."/>
            <person name="Huettel B."/>
            <person name="Barry K.W."/>
            <person name="Haridas S."/>
            <person name="Chen C."/>
            <person name="Bauer D."/>
            <person name="Andreopoulos W."/>
            <person name="Pangilinan J."/>
            <person name="LaButti K."/>
            <person name="Riley R."/>
            <person name="Lipzen A."/>
            <person name="Clum A."/>
            <person name="Drula E."/>
            <person name="Henrissat B."/>
            <person name="Kohler A."/>
            <person name="Grigoriev I.V."/>
            <person name="Martin F.M."/>
            <person name="Hacquard S."/>
        </authorList>
    </citation>
    <scope>NUCLEOTIDE SEQUENCE [LARGE SCALE GENOMIC DNA]</scope>
    <source>
        <strain evidence="2 3">MPI-CAGE-CH-0241</strain>
    </source>
</reference>
<dbReference type="AlphaFoldDB" id="A0A9P8VND3"/>
<keyword evidence="3" id="KW-1185">Reference proteome</keyword>
<dbReference type="EMBL" id="JAGPYM010000129">
    <property type="protein sequence ID" value="KAH6866208.1"/>
    <property type="molecule type" value="Genomic_DNA"/>
</dbReference>